<evidence type="ECO:0000313" key="5">
    <source>
        <dbReference type="Proteomes" id="UP001208692"/>
    </source>
</evidence>
<dbReference type="Proteomes" id="UP001207736">
    <property type="component" value="Unassembled WGS sequence"/>
</dbReference>
<dbReference type="Proteomes" id="UP001208692">
    <property type="component" value="Unassembled WGS sequence"/>
</dbReference>
<dbReference type="SUPFAM" id="SSF55008">
    <property type="entry name" value="HMA, heavy metal-associated domain"/>
    <property type="match status" value="1"/>
</dbReference>
<accession>A0AAV5AS55</accession>
<dbReference type="Gene3D" id="3.30.70.100">
    <property type="match status" value="1"/>
</dbReference>
<gene>
    <name evidence="2" type="ORF">RCZ15_03740</name>
    <name evidence="3" type="ORF">RCZ16_08660</name>
</gene>
<sequence>MDKMQFKTNFKCQGCVDKVAKEFDMNEQIKSWKVDLTSSDKTLEVETSLSESEIQALVSKAGYKAEVK</sequence>
<proteinExistence type="predicted"/>
<evidence type="ECO:0000259" key="1">
    <source>
        <dbReference type="Pfam" id="PF00403"/>
    </source>
</evidence>
<dbReference type="RefSeq" id="WP_264845991.1">
    <property type="nucleotide sequence ID" value="NZ_BPMA01000016.1"/>
</dbReference>
<dbReference type="AlphaFoldDB" id="A0AAV5AS55"/>
<dbReference type="EMBL" id="BQKB01000013">
    <property type="protein sequence ID" value="GJM52549.1"/>
    <property type="molecule type" value="Genomic_DNA"/>
</dbReference>
<evidence type="ECO:0000313" key="3">
    <source>
        <dbReference type="EMBL" id="GJM52549.1"/>
    </source>
</evidence>
<dbReference type="CDD" id="cd00371">
    <property type="entry name" value="HMA"/>
    <property type="match status" value="1"/>
</dbReference>
<keyword evidence="5" id="KW-1185">Reference proteome</keyword>
<comment type="caution">
    <text evidence="2">The sequence shown here is derived from an EMBL/GenBank/DDBJ whole genome shotgun (WGS) entry which is preliminary data.</text>
</comment>
<organism evidence="2 4">
    <name type="scientific">Capnocytophaga catalasegens</name>
    <dbReference type="NCBI Taxonomy" id="1004260"/>
    <lineage>
        <taxon>Bacteria</taxon>
        <taxon>Pseudomonadati</taxon>
        <taxon>Bacteroidota</taxon>
        <taxon>Flavobacteriia</taxon>
        <taxon>Flavobacteriales</taxon>
        <taxon>Flavobacteriaceae</taxon>
        <taxon>Capnocytophaga</taxon>
    </lineage>
</organism>
<dbReference type="InterPro" id="IPR036163">
    <property type="entry name" value="HMA_dom_sf"/>
</dbReference>
<dbReference type="InterPro" id="IPR006121">
    <property type="entry name" value="HMA_dom"/>
</dbReference>
<dbReference type="GO" id="GO:0046872">
    <property type="term" value="F:metal ion binding"/>
    <property type="evidence" value="ECO:0007669"/>
    <property type="project" value="InterPro"/>
</dbReference>
<evidence type="ECO:0000313" key="2">
    <source>
        <dbReference type="EMBL" id="GJM49399.1"/>
    </source>
</evidence>
<feature type="domain" description="HMA" evidence="1">
    <location>
        <begin position="11"/>
        <end position="64"/>
    </location>
</feature>
<evidence type="ECO:0000313" key="4">
    <source>
        <dbReference type="Proteomes" id="UP001207736"/>
    </source>
</evidence>
<protein>
    <recommendedName>
        <fullName evidence="1">HMA domain-containing protein</fullName>
    </recommendedName>
</protein>
<dbReference type="Pfam" id="PF00403">
    <property type="entry name" value="HMA"/>
    <property type="match status" value="1"/>
</dbReference>
<dbReference type="EMBL" id="BQKA01000006">
    <property type="protein sequence ID" value="GJM49399.1"/>
    <property type="molecule type" value="Genomic_DNA"/>
</dbReference>
<name>A0AAV5AS55_9FLAO</name>
<reference evidence="2 5" key="1">
    <citation type="submission" date="2021-11" db="EMBL/GenBank/DDBJ databases">
        <title>Draft genome sequence of Capnocytophaga sp. strain KC07075 isolated from cat oral cavity.</title>
        <authorList>
            <person name="Suzuki M."/>
            <person name="Imaoka K."/>
            <person name="Kimura M."/>
            <person name="Morikawa S."/>
            <person name="Maeda K."/>
        </authorList>
    </citation>
    <scope>NUCLEOTIDE SEQUENCE</scope>
    <source>
        <strain evidence="2">KC07075</strain>
        <strain evidence="3 5">KC07079</strain>
    </source>
</reference>